<dbReference type="Pfam" id="PF02515">
    <property type="entry name" value="CoA_transf_3"/>
    <property type="match status" value="1"/>
</dbReference>
<evidence type="ECO:0000313" key="4">
    <source>
        <dbReference type="Proteomes" id="UP000191988"/>
    </source>
</evidence>
<dbReference type="AlphaFoldDB" id="A0A1S7NT78"/>
<feature type="region of interest" description="Disordered" evidence="2">
    <location>
        <begin position="1"/>
        <end position="27"/>
    </location>
</feature>
<proteinExistence type="predicted"/>
<dbReference type="InterPro" id="IPR050483">
    <property type="entry name" value="CoA-transferase_III_domain"/>
</dbReference>
<feature type="compositionally biased region" description="Polar residues" evidence="2">
    <location>
        <begin position="1"/>
        <end position="19"/>
    </location>
</feature>
<evidence type="ECO:0000256" key="2">
    <source>
        <dbReference type="SAM" id="MobiDB-lite"/>
    </source>
</evidence>
<keyword evidence="1" id="KW-0808">Transferase</keyword>
<dbReference type="STRING" id="1183432.AGR3A_Cc170011"/>
<reference evidence="4" key="1">
    <citation type="submission" date="2016-01" db="EMBL/GenBank/DDBJ databases">
        <authorList>
            <person name="Regsiter A."/>
            <person name="william w."/>
        </authorList>
    </citation>
    <scope>NUCLEOTIDE SEQUENCE [LARGE SCALE GENOMIC DNA]</scope>
    <source>
        <strain evidence="4">CFBP 6623</strain>
    </source>
</reference>
<dbReference type="GO" id="GO:0008410">
    <property type="term" value="F:CoA-transferase activity"/>
    <property type="evidence" value="ECO:0007669"/>
    <property type="project" value="TreeGrafter"/>
</dbReference>
<evidence type="ECO:0000313" key="3">
    <source>
        <dbReference type="EMBL" id="CUX11291.1"/>
    </source>
</evidence>
<evidence type="ECO:0000256" key="1">
    <source>
        <dbReference type="ARBA" id="ARBA00022679"/>
    </source>
</evidence>
<name>A0A1S7NT78_9HYPH</name>
<dbReference type="InterPro" id="IPR023606">
    <property type="entry name" value="CoA-Trfase_III_dom_1_sf"/>
</dbReference>
<dbReference type="PANTHER" id="PTHR48207:SF3">
    <property type="entry name" value="SUCCINATE--HYDROXYMETHYLGLUTARATE COA-TRANSFERASE"/>
    <property type="match status" value="1"/>
</dbReference>
<dbReference type="Gene3D" id="3.40.50.10540">
    <property type="entry name" value="Crotonobetainyl-coa:carnitine coa-transferase, domain 1"/>
    <property type="match status" value="1"/>
</dbReference>
<gene>
    <name evidence="3" type="primary">caiB</name>
    <name evidence="3" type="ORF">AGR3A_Cc170011</name>
</gene>
<dbReference type="SUPFAM" id="SSF89796">
    <property type="entry name" value="CoA-transferase family III (CaiB/BaiF)"/>
    <property type="match status" value="1"/>
</dbReference>
<sequence length="419" mass="45508">MRQGKQRSINRQADNTGGQMTDMPNRKQPLSGIRVIELARVLAGPWAGQMLADMGADVIKVENPEGGDDTRTWGPPFVEGADGENLSAAYYHATNRGKRSIVADLKTPDGCELVRRLVRTADVVIENFKRGGLAKYGLDYESLKVLNPKLIYCSITGFGQTGPYADFAGYDYIVQGMSGFMSITGEPDGQPMKAGVAVADIFTGIYSVTAIQAALIHAIRSGEGQHIDMALLDVQSAVLANQNMNYLISGKPPVRLGNAHPNISPYEVVPTADGFLILAVGNDGQFRRLCNILGIGAIADDERFATNKARVAHKVDVRQIVSTETLKWQKRDLLTACEQNAVPAGPINSIEEMFADPQIKARGLRVDLETEDGTVIPGVRTPIVLSQTPLRYERPSPKLGEHQAQVLAELENIERTTTP</sequence>
<protein>
    <submittedName>
        <fullName evidence="3">L-carnitine dehydratase</fullName>
    </submittedName>
</protein>
<dbReference type="PANTHER" id="PTHR48207">
    <property type="entry name" value="SUCCINATE--HYDROXYMETHYLGLUTARATE COA-TRANSFERASE"/>
    <property type="match status" value="1"/>
</dbReference>
<dbReference type="Gene3D" id="3.30.1540.10">
    <property type="entry name" value="formyl-coa transferase, domain 3"/>
    <property type="match status" value="1"/>
</dbReference>
<dbReference type="InterPro" id="IPR003673">
    <property type="entry name" value="CoA-Trfase_fam_III"/>
</dbReference>
<accession>A0A1S7NT78</accession>
<dbReference type="EMBL" id="FBWK01000009">
    <property type="protein sequence ID" value="CUX11291.1"/>
    <property type="molecule type" value="Genomic_DNA"/>
</dbReference>
<keyword evidence="4" id="KW-1185">Reference proteome</keyword>
<organism evidence="3 4">
    <name type="scientific">Agrobacterium tomkonis CFBP 6623</name>
    <dbReference type="NCBI Taxonomy" id="1183432"/>
    <lineage>
        <taxon>Bacteria</taxon>
        <taxon>Pseudomonadati</taxon>
        <taxon>Pseudomonadota</taxon>
        <taxon>Alphaproteobacteria</taxon>
        <taxon>Hyphomicrobiales</taxon>
        <taxon>Rhizobiaceae</taxon>
        <taxon>Rhizobium/Agrobacterium group</taxon>
        <taxon>Agrobacterium</taxon>
        <taxon>Agrobacterium tumefaciens complex</taxon>
    </lineage>
</organism>
<dbReference type="InterPro" id="IPR044855">
    <property type="entry name" value="CoA-Trfase_III_dom3_sf"/>
</dbReference>
<dbReference type="Proteomes" id="UP000191988">
    <property type="component" value="Unassembled WGS sequence"/>
</dbReference>